<protein>
    <recommendedName>
        <fullName evidence="1">RNase H type-1 domain-containing protein</fullName>
    </recommendedName>
</protein>
<gene>
    <name evidence="2" type="ORF">ALC57_05231</name>
</gene>
<dbReference type="EMBL" id="KQ979173">
    <property type="protein sequence ID" value="KYN22368.1"/>
    <property type="molecule type" value="Genomic_DNA"/>
</dbReference>
<reference evidence="2 3" key="1">
    <citation type="submission" date="2015-09" db="EMBL/GenBank/DDBJ databases">
        <title>Trachymyrmex cornetzi WGS genome.</title>
        <authorList>
            <person name="Nygaard S."/>
            <person name="Hu H."/>
            <person name="Boomsma J."/>
            <person name="Zhang G."/>
        </authorList>
    </citation>
    <scope>NUCLEOTIDE SEQUENCE [LARGE SCALE GENOMIC DNA]</scope>
    <source>
        <strain evidence="2">Tcor2-1</strain>
        <tissue evidence="2">Whole body</tissue>
    </source>
</reference>
<dbReference type="STRING" id="471704.A0A151JBG5"/>
<dbReference type="GO" id="GO:0003676">
    <property type="term" value="F:nucleic acid binding"/>
    <property type="evidence" value="ECO:0007669"/>
    <property type="project" value="InterPro"/>
</dbReference>
<accession>A0A151JBG5</accession>
<organism evidence="2 3">
    <name type="scientific">Trachymyrmex cornetzi</name>
    <dbReference type="NCBI Taxonomy" id="471704"/>
    <lineage>
        <taxon>Eukaryota</taxon>
        <taxon>Metazoa</taxon>
        <taxon>Ecdysozoa</taxon>
        <taxon>Arthropoda</taxon>
        <taxon>Hexapoda</taxon>
        <taxon>Insecta</taxon>
        <taxon>Pterygota</taxon>
        <taxon>Neoptera</taxon>
        <taxon>Endopterygota</taxon>
        <taxon>Hymenoptera</taxon>
        <taxon>Apocrita</taxon>
        <taxon>Aculeata</taxon>
        <taxon>Formicoidea</taxon>
        <taxon>Formicidae</taxon>
        <taxon>Myrmicinae</taxon>
        <taxon>Trachymyrmex</taxon>
    </lineage>
</organism>
<keyword evidence="3" id="KW-1185">Reference proteome</keyword>
<dbReference type="Gene3D" id="3.30.420.10">
    <property type="entry name" value="Ribonuclease H-like superfamily/Ribonuclease H"/>
    <property type="match status" value="1"/>
</dbReference>
<dbReference type="InterPro" id="IPR036397">
    <property type="entry name" value="RNaseH_sf"/>
</dbReference>
<evidence type="ECO:0000313" key="3">
    <source>
        <dbReference type="Proteomes" id="UP000078492"/>
    </source>
</evidence>
<dbReference type="Proteomes" id="UP000078492">
    <property type="component" value="Unassembled WGS sequence"/>
</dbReference>
<evidence type="ECO:0000259" key="1">
    <source>
        <dbReference type="Pfam" id="PF00075"/>
    </source>
</evidence>
<feature type="domain" description="RNase H type-1" evidence="1">
    <location>
        <begin position="262"/>
        <end position="331"/>
    </location>
</feature>
<evidence type="ECO:0000313" key="2">
    <source>
        <dbReference type="EMBL" id="KYN22368.1"/>
    </source>
</evidence>
<proteinExistence type="predicted"/>
<dbReference type="AlphaFoldDB" id="A0A151JBG5"/>
<name>A0A151JBG5_9HYME</name>
<dbReference type="SUPFAM" id="SSF53098">
    <property type="entry name" value="Ribonuclease H-like"/>
    <property type="match status" value="1"/>
</dbReference>
<sequence length="400" mass="45651">MEIPRVNSHRFLGVILDHKLNGKSHFKHLINKGQNIININMALSGIKWGAHPGLLLTIYRSVLRSSIEYGCQFFSWSIQSSEFTKLLRIQYKAIRKAMGYRISTPINVMLSEAREPPLHHRFTLSISKYIYKAMAHKFSPAYLALKQMDLVATSKNLKIQAIQDSFQFRNLFKAYVLSRHVKKTIHRSAYPTAFWHKLEVISSEINYIRDMLECDTNNPPEFIAPQFLHKSLDYRLNAITIYTDGSKEPGNPVGAGVDCGHNNTTIFSDSKNALDAISNNKYFQRNYIIYYIKQSILNASKEGTNIALFWIPSHSGITGNETIDSIAKDAAINGTIPEFRIPHEDLFYESNNKASAQFKDYLKTAASFKGVLHFARYQLLRIPGLRTLLLIEKKLSRLTG</sequence>
<dbReference type="InterPro" id="IPR012337">
    <property type="entry name" value="RNaseH-like_sf"/>
</dbReference>
<dbReference type="InterPro" id="IPR002156">
    <property type="entry name" value="RNaseH_domain"/>
</dbReference>
<dbReference type="GO" id="GO:0004523">
    <property type="term" value="F:RNA-DNA hybrid ribonuclease activity"/>
    <property type="evidence" value="ECO:0007669"/>
    <property type="project" value="InterPro"/>
</dbReference>
<dbReference type="Pfam" id="PF00075">
    <property type="entry name" value="RNase_H"/>
    <property type="match status" value="1"/>
</dbReference>